<reference evidence="1" key="1">
    <citation type="submission" date="2019-08" db="EMBL/GenBank/DDBJ databases">
        <authorList>
            <person name="Kucharzyk K."/>
            <person name="Murdoch R.W."/>
            <person name="Higgins S."/>
            <person name="Loffler F."/>
        </authorList>
    </citation>
    <scope>NUCLEOTIDE SEQUENCE</scope>
</reference>
<proteinExistence type="predicted"/>
<dbReference type="EMBL" id="VSSQ01023460">
    <property type="protein sequence ID" value="MPM70412.1"/>
    <property type="molecule type" value="Genomic_DNA"/>
</dbReference>
<sequence length="115" mass="12656">MRGHRAHQHHIGRLGRLGHQFGAGAAALAGLVLHLDRAQLCARFLGDQACRCVQRAACGVGHHQRHRRGRILGVGCHGHASQQKTEQTRSAEQHGVLKKVNIRAVYLQFIAVQHC</sequence>
<organism evidence="1">
    <name type="scientific">bioreactor metagenome</name>
    <dbReference type="NCBI Taxonomy" id="1076179"/>
    <lineage>
        <taxon>unclassified sequences</taxon>
        <taxon>metagenomes</taxon>
        <taxon>ecological metagenomes</taxon>
    </lineage>
</organism>
<accession>A0A645BYK5</accession>
<dbReference type="AlphaFoldDB" id="A0A645BYK5"/>
<name>A0A645BYK5_9ZZZZ</name>
<evidence type="ECO:0000313" key="1">
    <source>
        <dbReference type="EMBL" id="MPM70412.1"/>
    </source>
</evidence>
<protein>
    <submittedName>
        <fullName evidence="1">Uncharacterized protein</fullName>
    </submittedName>
</protein>
<gene>
    <name evidence="1" type="ORF">SDC9_117367</name>
</gene>
<comment type="caution">
    <text evidence="1">The sequence shown here is derived from an EMBL/GenBank/DDBJ whole genome shotgun (WGS) entry which is preliminary data.</text>
</comment>